<gene>
    <name evidence="3" type="ORF">MKW94_020387</name>
</gene>
<dbReference type="AlphaFoldDB" id="A0AA41VSZ0"/>
<comment type="similarity">
    <text evidence="1">Belongs to the 'GDSL' lipolytic enzyme family.</text>
</comment>
<proteinExistence type="inferred from homology"/>
<evidence type="ECO:0000313" key="4">
    <source>
        <dbReference type="Proteomes" id="UP001177140"/>
    </source>
</evidence>
<dbReference type="InterPro" id="IPR036514">
    <property type="entry name" value="SGNH_hydro_sf"/>
</dbReference>
<dbReference type="InterPro" id="IPR035669">
    <property type="entry name" value="SGNH_plant_lipase-like"/>
</dbReference>
<dbReference type="Gene3D" id="3.40.50.1110">
    <property type="entry name" value="SGNH hydrolase"/>
    <property type="match status" value="1"/>
</dbReference>
<dbReference type="InterPro" id="IPR050592">
    <property type="entry name" value="GDSL_lipolytic_enzyme"/>
</dbReference>
<feature type="chain" id="PRO_5041350830" description="GDSL esterase/lipase" evidence="2">
    <location>
        <begin position="19"/>
        <end position="349"/>
    </location>
</feature>
<evidence type="ECO:0000256" key="1">
    <source>
        <dbReference type="ARBA" id="ARBA00008668"/>
    </source>
</evidence>
<dbReference type="EMBL" id="JAJJMA010286340">
    <property type="protein sequence ID" value="MCL7046847.1"/>
    <property type="molecule type" value="Genomic_DNA"/>
</dbReference>
<reference evidence="3" key="1">
    <citation type="submission" date="2022-03" db="EMBL/GenBank/DDBJ databases">
        <title>A functionally conserved STORR gene fusion in Papaver species that diverged 16.8 million years ago.</title>
        <authorList>
            <person name="Catania T."/>
        </authorList>
    </citation>
    <scope>NUCLEOTIDE SEQUENCE</scope>
    <source>
        <strain evidence="3">S-191538</strain>
    </source>
</reference>
<dbReference type="Proteomes" id="UP001177140">
    <property type="component" value="Unassembled WGS sequence"/>
</dbReference>
<dbReference type="PANTHER" id="PTHR45642:SF30">
    <property type="entry name" value="SGNH HYDROLASE-TYPE ESTERASE DOMAIN-CONTAINING PROTEIN"/>
    <property type="match status" value="1"/>
</dbReference>
<dbReference type="CDD" id="cd01837">
    <property type="entry name" value="SGNH_plant_lipase_like"/>
    <property type="match status" value="1"/>
</dbReference>
<evidence type="ECO:0008006" key="5">
    <source>
        <dbReference type="Google" id="ProtNLM"/>
    </source>
</evidence>
<sequence>MNPILIFLSLILVSGKTGDAWSAHPRYPAILIFGDSGVDTGNNNFITTIAKSNHYPYGRNFPNGTATGRFSNGLLVPDFLASYSGIKEVVPPYLDPSLSENELRTGVSFGSAGSGFDELTAQSSWALSMSVQVQLFKNYKEDLVNAVGKEEANKIVSGALVMISAGANDIFFNFYNSPARRSQFNITGYHDFLLQKQESFIEELYDLGCRVFGVTDMAPLGCVPIQITVKNSKGRRCLEDMNAETQMYNSKLKNMIQTLQTKFLGSSITYAGTYIPMMDMINNQQKYGFVETNKGCCGTGFTENGPSCNASTPVCSNPSEYMFWDAVHPSETAYRSIAKTMFRQLLESN</sequence>
<protein>
    <recommendedName>
        <fullName evidence="5">GDSL esterase/lipase</fullName>
    </recommendedName>
</protein>
<dbReference type="Pfam" id="PF00657">
    <property type="entry name" value="Lipase_GDSL"/>
    <property type="match status" value="1"/>
</dbReference>
<name>A0AA41VSZ0_PAPNU</name>
<keyword evidence="4" id="KW-1185">Reference proteome</keyword>
<accession>A0AA41VSZ0</accession>
<dbReference type="GO" id="GO:0016788">
    <property type="term" value="F:hydrolase activity, acting on ester bonds"/>
    <property type="evidence" value="ECO:0007669"/>
    <property type="project" value="InterPro"/>
</dbReference>
<feature type="signal peptide" evidence="2">
    <location>
        <begin position="1"/>
        <end position="18"/>
    </location>
</feature>
<organism evidence="3 4">
    <name type="scientific">Papaver nudicaule</name>
    <name type="common">Iceland poppy</name>
    <dbReference type="NCBI Taxonomy" id="74823"/>
    <lineage>
        <taxon>Eukaryota</taxon>
        <taxon>Viridiplantae</taxon>
        <taxon>Streptophyta</taxon>
        <taxon>Embryophyta</taxon>
        <taxon>Tracheophyta</taxon>
        <taxon>Spermatophyta</taxon>
        <taxon>Magnoliopsida</taxon>
        <taxon>Ranunculales</taxon>
        <taxon>Papaveraceae</taxon>
        <taxon>Papaveroideae</taxon>
        <taxon>Papaver</taxon>
    </lineage>
</organism>
<evidence type="ECO:0000313" key="3">
    <source>
        <dbReference type="EMBL" id="MCL7046847.1"/>
    </source>
</evidence>
<dbReference type="FunFam" id="3.40.50.1110:FF:000003">
    <property type="entry name" value="GDSL esterase/lipase APG"/>
    <property type="match status" value="1"/>
</dbReference>
<dbReference type="SUPFAM" id="SSF52266">
    <property type="entry name" value="SGNH hydrolase"/>
    <property type="match status" value="1"/>
</dbReference>
<evidence type="ECO:0000256" key="2">
    <source>
        <dbReference type="SAM" id="SignalP"/>
    </source>
</evidence>
<keyword evidence="2" id="KW-0732">Signal</keyword>
<dbReference type="InterPro" id="IPR001087">
    <property type="entry name" value="GDSL"/>
</dbReference>
<dbReference type="PANTHER" id="PTHR45642">
    <property type="entry name" value="GDSL ESTERASE/LIPASE EXL3"/>
    <property type="match status" value="1"/>
</dbReference>
<comment type="caution">
    <text evidence="3">The sequence shown here is derived from an EMBL/GenBank/DDBJ whole genome shotgun (WGS) entry which is preliminary data.</text>
</comment>